<dbReference type="SUPFAM" id="SSF111331">
    <property type="entry name" value="NAD kinase/diacylglycerol kinase-like"/>
    <property type="match status" value="1"/>
</dbReference>
<gene>
    <name evidence="7" type="ORF">B0H15DRAFT_920593</name>
</gene>
<dbReference type="InterPro" id="IPR001206">
    <property type="entry name" value="Diacylglycerol_kinase_cat_dom"/>
</dbReference>
<dbReference type="Pfam" id="PF00781">
    <property type="entry name" value="DAGK_cat"/>
    <property type="match status" value="1"/>
</dbReference>
<dbReference type="PANTHER" id="PTHR12358:SF31">
    <property type="entry name" value="ACYLGLYCEROL KINASE, MITOCHONDRIAL"/>
    <property type="match status" value="1"/>
</dbReference>
<dbReference type="GO" id="GO:0016020">
    <property type="term" value="C:membrane"/>
    <property type="evidence" value="ECO:0007669"/>
    <property type="project" value="TreeGrafter"/>
</dbReference>
<keyword evidence="8" id="KW-1185">Reference proteome</keyword>
<comment type="caution">
    <text evidence="7">The sequence shown here is derived from an EMBL/GenBank/DDBJ whole genome shotgun (WGS) entry which is preliminary data.</text>
</comment>
<evidence type="ECO:0000256" key="4">
    <source>
        <dbReference type="ARBA" id="ARBA00022840"/>
    </source>
</evidence>
<protein>
    <submittedName>
        <fullName evidence="7">ATP-NAD kinase-like domain-containing protein</fullName>
    </submittedName>
</protein>
<dbReference type="Gene3D" id="3.40.50.10330">
    <property type="entry name" value="Probable inorganic polyphosphate/atp-NAD kinase, domain 1"/>
    <property type="match status" value="1"/>
</dbReference>
<dbReference type="GO" id="GO:0005737">
    <property type="term" value="C:cytoplasm"/>
    <property type="evidence" value="ECO:0007669"/>
    <property type="project" value="TreeGrafter"/>
</dbReference>
<name>A0AAD6UDS3_9AGAR</name>
<dbReference type="InterPro" id="IPR017438">
    <property type="entry name" value="ATP-NAD_kinase_N"/>
</dbReference>
<proteinExistence type="predicted"/>
<dbReference type="GO" id="GO:0005524">
    <property type="term" value="F:ATP binding"/>
    <property type="evidence" value="ECO:0007669"/>
    <property type="project" value="UniProtKB-KW"/>
</dbReference>
<dbReference type="PANTHER" id="PTHR12358">
    <property type="entry name" value="SPHINGOSINE KINASE"/>
    <property type="match status" value="1"/>
</dbReference>
<evidence type="ECO:0000256" key="5">
    <source>
        <dbReference type="SAM" id="MobiDB-lite"/>
    </source>
</evidence>
<dbReference type="InterPro" id="IPR045540">
    <property type="entry name" value="YegS/DAGK_C"/>
</dbReference>
<keyword evidence="2" id="KW-0547">Nucleotide-binding</keyword>
<feature type="domain" description="DAGKc" evidence="6">
    <location>
        <begin position="45"/>
        <end position="185"/>
    </location>
</feature>
<evidence type="ECO:0000256" key="1">
    <source>
        <dbReference type="ARBA" id="ARBA00022679"/>
    </source>
</evidence>
<sequence>MSRKKGTGPMSLTNLSGVAEGADGDILDAWIETLLHFAYEGAGVKRGRRLKVVINPHGGTKKGAAVFKKTVEPIFRSAQCSLDVIHTTRGGHAYDIARTMALDYDAIVAVSGDGLIHEILNGFAHHEQPVKAFRIPLAPVPTGTGNALSLNLLGMEDGFDVSAAALNVVKGLPMNVDVFSLTQNGKRTISFMTQATGLLADLDIGTEHLRWMGEARFMYGLLRGVLQFKKCPVQLSYKAVELDKDRMFDNLQAQRFKAGNKNRAVPSSPPIPENEGNALPPLKYRPTDDDGWTILDDTFVYVFAGKGPYVGRDMMAFPVSLPDDGLIDILAQSASSRSDVLLSLGGAPKGEFYWNSSIHYIKANAYRIKPLAPKGSLAVDGEIFPFEEFQVEAHQGLATLLSPYGRYAAEFAPRPKRKATS</sequence>
<reference evidence="7" key="1">
    <citation type="submission" date="2023-03" db="EMBL/GenBank/DDBJ databases">
        <title>Massive genome expansion in bonnet fungi (Mycena s.s.) driven by repeated elements and novel gene families across ecological guilds.</title>
        <authorList>
            <consortium name="Lawrence Berkeley National Laboratory"/>
            <person name="Harder C.B."/>
            <person name="Miyauchi S."/>
            <person name="Viragh M."/>
            <person name="Kuo A."/>
            <person name="Thoen E."/>
            <person name="Andreopoulos B."/>
            <person name="Lu D."/>
            <person name="Skrede I."/>
            <person name="Drula E."/>
            <person name="Henrissat B."/>
            <person name="Morin E."/>
            <person name="Kohler A."/>
            <person name="Barry K."/>
            <person name="LaButti K."/>
            <person name="Morin E."/>
            <person name="Salamov A."/>
            <person name="Lipzen A."/>
            <person name="Mereny Z."/>
            <person name="Hegedus B."/>
            <person name="Baldrian P."/>
            <person name="Stursova M."/>
            <person name="Weitz H."/>
            <person name="Taylor A."/>
            <person name="Grigoriev I.V."/>
            <person name="Nagy L.G."/>
            <person name="Martin F."/>
            <person name="Kauserud H."/>
        </authorList>
    </citation>
    <scope>NUCLEOTIDE SEQUENCE</scope>
    <source>
        <strain evidence="7">CBHHK173m</strain>
    </source>
</reference>
<feature type="region of interest" description="Disordered" evidence="5">
    <location>
        <begin position="259"/>
        <end position="280"/>
    </location>
</feature>
<keyword evidence="4" id="KW-0067">ATP-binding</keyword>
<accession>A0AAD6UDS3</accession>
<dbReference type="EMBL" id="JARJCN010000009">
    <property type="protein sequence ID" value="KAJ7097885.1"/>
    <property type="molecule type" value="Genomic_DNA"/>
</dbReference>
<evidence type="ECO:0000313" key="8">
    <source>
        <dbReference type="Proteomes" id="UP001222325"/>
    </source>
</evidence>
<dbReference type="InterPro" id="IPR016064">
    <property type="entry name" value="NAD/diacylglycerol_kinase_sf"/>
</dbReference>
<dbReference type="Proteomes" id="UP001222325">
    <property type="component" value="Unassembled WGS sequence"/>
</dbReference>
<dbReference type="Gene3D" id="2.60.200.40">
    <property type="match status" value="1"/>
</dbReference>
<organism evidence="7 8">
    <name type="scientific">Mycena belliarum</name>
    <dbReference type="NCBI Taxonomy" id="1033014"/>
    <lineage>
        <taxon>Eukaryota</taxon>
        <taxon>Fungi</taxon>
        <taxon>Dikarya</taxon>
        <taxon>Basidiomycota</taxon>
        <taxon>Agaricomycotina</taxon>
        <taxon>Agaricomycetes</taxon>
        <taxon>Agaricomycetidae</taxon>
        <taxon>Agaricales</taxon>
        <taxon>Marasmiineae</taxon>
        <taxon>Mycenaceae</taxon>
        <taxon>Mycena</taxon>
    </lineage>
</organism>
<evidence type="ECO:0000313" key="7">
    <source>
        <dbReference type="EMBL" id="KAJ7097885.1"/>
    </source>
</evidence>
<dbReference type="GO" id="GO:0001727">
    <property type="term" value="F:lipid kinase activity"/>
    <property type="evidence" value="ECO:0007669"/>
    <property type="project" value="TreeGrafter"/>
</dbReference>
<evidence type="ECO:0000256" key="3">
    <source>
        <dbReference type="ARBA" id="ARBA00022777"/>
    </source>
</evidence>
<dbReference type="AlphaFoldDB" id="A0AAD6UDS3"/>
<dbReference type="PROSITE" id="PS50146">
    <property type="entry name" value="DAGK"/>
    <property type="match status" value="1"/>
</dbReference>
<keyword evidence="3 7" id="KW-0418">Kinase</keyword>
<keyword evidence="1" id="KW-0808">Transferase</keyword>
<dbReference type="SMART" id="SM00046">
    <property type="entry name" value="DAGKc"/>
    <property type="match status" value="1"/>
</dbReference>
<evidence type="ECO:0000259" key="6">
    <source>
        <dbReference type="PROSITE" id="PS50146"/>
    </source>
</evidence>
<evidence type="ECO:0000256" key="2">
    <source>
        <dbReference type="ARBA" id="ARBA00022741"/>
    </source>
</evidence>
<dbReference type="GO" id="GO:0046512">
    <property type="term" value="P:sphingosine biosynthetic process"/>
    <property type="evidence" value="ECO:0007669"/>
    <property type="project" value="TreeGrafter"/>
</dbReference>
<dbReference type="Pfam" id="PF19279">
    <property type="entry name" value="YegS_C"/>
    <property type="match status" value="1"/>
</dbReference>
<dbReference type="InterPro" id="IPR050187">
    <property type="entry name" value="Lipid_Phosphate_FormReg"/>
</dbReference>